<protein>
    <submittedName>
        <fullName evidence="4">Transcription termination/antitermination NusG family protein</fullName>
    </submittedName>
</protein>
<evidence type="ECO:0000259" key="3">
    <source>
        <dbReference type="SMART" id="SM00738"/>
    </source>
</evidence>
<dbReference type="InterPro" id="IPR036735">
    <property type="entry name" value="NGN_dom_sf"/>
</dbReference>
<dbReference type="RefSeq" id="WP_320188881.1">
    <property type="nucleotide sequence ID" value="NZ_CP192772.1"/>
</dbReference>
<dbReference type="SMART" id="SM00738">
    <property type="entry name" value="NGN"/>
    <property type="match status" value="1"/>
</dbReference>
<dbReference type="EMBL" id="JAVRAD010000026">
    <property type="protein sequence ID" value="MDX8332856.1"/>
    <property type="molecule type" value="Genomic_DNA"/>
</dbReference>
<gene>
    <name evidence="4" type="ORF">RMS29_27035</name>
</gene>
<dbReference type="InterPro" id="IPR006645">
    <property type="entry name" value="NGN-like_dom"/>
</dbReference>
<dbReference type="Gene3D" id="3.30.70.940">
    <property type="entry name" value="NusG, N-terminal domain"/>
    <property type="match status" value="1"/>
</dbReference>
<evidence type="ECO:0000313" key="4">
    <source>
        <dbReference type="EMBL" id="MDX8332856.1"/>
    </source>
</evidence>
<accession>A0ABU4W526</accession>
<dbReference type="CDD" id="cd08000">
    <property type="entry name" value="NGN"/>
    <property type="match status" value="1"/>
</dbReference>
<dbReference type="Proteomes" id="UP001277561">
    <property type="component" value="Unassembled WGS sequence"/>
</dbReference>
<evidence type="ECO:0000256" key="1">
    <source>
        <dbReference type="ARBA" id="ARBA00023163"/>
    </source>
</evidence>
<dbReference type="SUPFAM" id="SSF82679">
    <property type="entry name" value="N-utilization substance G protein NusG, N-terminal domain"/>
    <property type="match status" value="1"/>
</dbReference>
<comment type="caution">
    <text evidence="4">The sequence shown here is derived from an EMBL/GenBank/DDBJ whole genome shotgun (WGS) entry which is preliminary data.</text>
</comment>
<proteinExistence type="predicted"/>
<reference evidence="4" key="1">
    <citation type="journal article" date="2023" name="Phytobiomes J">
        <title>Deciphering the key players within the bacterial microbiota associated with aerial crown gall tumors on rhododendron: Insights into the gallobiome.</title>
        <authorList>
            <person name="Kuzmanovic N."/>
            <person name="Nesme J."/>
            <person name="Wolf J."/>
            <person name="Neumann-Schaal M."/>
            <person name="Petersen J."/>
            <person name="Fernandez-Gnecco G."/>
            <person name="Sproeer C."/>
            <person name="Bunk B."/>
            <person name="Overmann J."/>
            <person name="Sorensen S.J."/>
            <person name="Idczak E."/>
            <person name="Smalla K."/>
        </authorList>
    </citation>
    <scope>NUCLEOTIDE SEQUENCE [LARGE SCALE GENOMIC DNA]</scope>
    <source>
        <strain evidence="4">Rho-14.1</strain>
    </source>
</reference>
<organism evidence="4 5">
    <name type="scientific">Agrobacterium rosae</name>
    <dbReference type="NCBI Taxonomy" id="1972867"/>
    <lineage>
        <taxon>Bacteria</taxon>
        <taxon>Pseudomonadati</taxon>
        <taxon>Pseudomonadota</taxon>
        <taxon>Alphaproteobacteria</taxon>
        <taxon>Hyphomicrobiales</taxon>
        <taxon>Rhizobiaceae</taxon>
        <taxon>Rhizobium/Agrobacterium group</taxon>
        <taxon>Agrobacterium</taxon>
    </lineage>
</organism>
<evidence type="ECO:0000256" key="2">
    <source>
        <dbReference type="SAM" id="MobiDB-lite"/>
    </source>
</evidence>
<feature type="domain" description="NusG-like N-terminal" evidence="3">
    <location>
        <begin position="51"/>
        <end position="150"/>
    </location>
</feature>
<feature type="region of interest" description="Disordered" evidence="2">
    <location>
        <begin position="1"/>
        <end position="21"/>
    </location>
</feature>
<keyword evidence="5" id="KW-1185">Reference proteome</keyword>
<name>A0ABU4W526_9HYPH</name>
<sequence>MQGKKSGAQMDACDQREKSEFAKRRMTREERLYAMMLEPAKAARFESRPSDARWFCVSVAGGADFTVGSKLSTAGVEVFVLKRKETLVKAGKKIEIEKPIFGGYIFVRIMPIAEAFHAIKKVEDVQDILGNGMRYTEVPVAHMDVFTRVYTKPDPERMSVDRSIGQGCLARITEDLFAGYDCVVVQVFSGRNPDVRVSVMGFGEYSHDVTMPLAYLQKL</sequence>
<dbReference type="Pfam" id="PF02357">
    <property type="entry name" value="NusG"/>
    <property type="match status" value="1"/>
</dbReference>
<evidence type="ECO:0000313" key="5">
    <source>
        <dbReference type="Proteomes" id="UP001277561"/>
    </source>
</evidence>
<keyword evidence="1" id="KW-0804">Transcription</keyword>